<evidence type="ECO:0000313" key="6">
    <source>
        <dbReference type="EMBL" id="WAW09543.1"/>
    </source>
</evidence>
<evidence type="ECO:0000259" key="4">
    <source>
        <dbReference type="Pfam" id="PF00669"/>
    </source>
</evidence>
<proteinExistence type="inferred from homology"/>
<dbReference type="GO" id="GO:0009288">
    <property type="term" value="C:bacterial-type flagellum"/>
    <property type="evidence" value="ECO:0007669"/>
    <property type="project" value="UniProtKB-SubCell"/>
</dbReference>
<name>A0A9E9LYG3_9BURK</name>
<keyword evidence="7" id="KW-1185">Reference proteome</keyword>
<dbReference type="InterPro" id="IPR001029">
    <property type="entry name" value="Flagellin_N"/>
</dbReference>
<dbReference type="Pfam" id="PF00669">
    <property type="entry name" value="Flagellin_N"/>
    <property type="match status" value="1"/>
</dbReference>
<keyword evidence="2 3" id="KW-0975">Bacterial flagellum</keyword>
<keyword evidence="6" id="KW-0969">Cilium</keyword>
<dbReference type="GO" id="GO:0005198">
    <property type="term" value="F:structural molecule activity"/>
    <property type="evidence" value="ECO:0007669"/>
    <property type="project" value="UniProtKB-UniRule"/>
</dbReference>
<dbReference type="Pfam" id="PF00700">
    <property type="entry name" value="Flagellin_C"/>
    <property type="match status" value="1"/>
</dbReference>
<comment type="subcellular location">
    <subcellularLocation>
        <location evidence="3">Secreted</location>
    </subcellularLocation>
    <subcellularLocation>
        <location evidence="3">Bacterial flagellum</location>
    </subcellularLocation>
</comment>
<dbReference type="KEGG" id="ovb:NB640_09900"/>
<dbReference type="InterPro" id="IPR001492">
    <property type="entry name" value="Flagellin"/>
</dbReference>
<dbReference type="PANTHER" id="PTHR42792">
    <property type="entry name" value="FLAGELLIN"/>
    <property type="match status" value="1"/>
</dbReference>
<dbReference type="GO" id="GO:0005576">
    <property type="term" value="C:extracellular region"/>
    <property type="evidence" value="ECO:0007669"/>
    <property type="project" value="UniProtKB-SubCell"/>
</dbReference>
<feature type="domain" description="Flagellin C-terminal" evidence="5">
    <location>
        <begin position="418"/>
        <end position="502"/>
    </location>
</feature>
<sequence>MAQIINTNMSSLNAQRYLNGTNSALSSAMERLASGKRINSAKDDAAGLGISARMTSQINGMNQAIRNANDGISLSQTAEGALSKSEEMLQRIRTLAVQSSNASNSPADRQAMQSEVNQLTAELDRFAQTTSFNGKMLLDGTMGSQNFQVGAEAGELISFSGMNFRTNMYGNYNVGVPTAGPTLVPTAAAAFTDALTNGVSAATITMNGALGKDTYVTTANQTAAEIAAGINSKTEFTGVSASASTTANLITGTADKVAAFKIYSDNGKKSTDAVTVTATIGASATTKEGNAELISAINKESGKTGVTAEWDSNASVIKLSNISGNDIKVQGTTANETALTLGLYTNPATGNPAVTGVQAIAAGDETAVVIAGQIEFNSDNSFVVADGGTGMALTGASTLQKVSELDVSTFEGAQRAIKIASAAINSVNKEMANYGALQNRLQYTIENLEISSENTTNARSRIQDADYAQETANLSRASILQQAGTAMLAQANQMPQNVLSLIG</sequence>
<dbReference type="InterPro" id="IPR042187">
    <property type="entry name" value="Flagellin_C_sub2"/>
</dbReference>
<gene>
    <name evidence="6" type="ORF">NB640_09900</name>
</gene>
<protein>
    <recommendedName>
        <fullName evidence="3">Flagellin</fullName>
    </recommendedName>
</protein>
<reference evidence="6" key="1">
    <citation type="journal article" date="2022" name="Front. Microbiol.">
        <title>New perspectives on an old grouping: The genomic and phenotypic variability of Oxalobacter formigenes and the implications for calcium oxalate stone prevention.</title>
        <authorList>
            <person name="Chmiel J.A."/>
            <person name="Carr C."/>
            <person name="Stuivenberg G.A."/>
            <person name="Venema R."/>
            <person name="Chanyi R.M."/>
            <person name="Al K.F."/>
            <person name="Giguere D."/>
            <person name="Say H."/>
            <person name="Akouris P.P."/>
            <person name="Dominguez Romero S.A."/>
            <person name="Kwong A."/>
            <person name="Tai V."/>
            <person name="Koval S.F."/>
            <person name="Razvi H."/>
            <person name="Bjazevic J."/>
            <person name="Burton J.P."/>
        </authorList>
    </citation>
    <scope>NUCLEOTIDE SEQUENCE</scope>
    <source>
        <strain evidence="6">WoOx3</strain>
    </source>
</reference>
<comment type="function">
    <text evidence="3">Flagellin is the subunit protein which polymerizes to form the filaments of bacterial flagella.</text>
</comment>
<dbReference type="RefSeq" id="WP_269308544.1">
    <property type="nucleotide sequence ID" value="NZ_CP098242.1"/>
</dbReference>
<feature type="domain" description="Flagellin N-terminal" evidence="4">
    <location>
        <begin position="5"/>
        <end position="141"/>
    </location>
</feature>
<dbReference type="Gene3D" id="2.170.280.10">
    <property type="entry name" value="f41 fragment of flagellin, middle domain"/>
    <property type="match status" value="1"/>
</dbReference>
<dbReference type="PRINTS" id="PR00207">
    <property type="entry name" value="FLAGELLIN"/>
</dbReference>
<dbReference type="Gene3D" id="6.10.10.10">
    <property type="entry name" value="Flagellar export chaperone, C-terminal domain"/>
    <property type="match status" value="1"/>
</dbReference>
<organism evidence="6 7">
    <name type="scientific">Oxalobacter vibrioformis</name>
    <dbReference type="NCBI Taxonomy" id="933080"/>
    <lineage>
        <taxon>Bacteria</taxon>
        <taxon>Pseudomonadati</taxon>
        <taxon>Pseudomonadota</taxon>
        <taxon>Betaproteobacteria</taxon>
        <taxon>Burkholderiales</taxon>
        <taxon>Oxalobacteraceae</taxon>
        <taxon>Oxalobacter</taxon>
    </lineage>
</organism>
<keyword evidence="6" id="KW-0966">Cell projection</keyword>
<keyword evidence="3" id="KW-0964">Secreted</keyword>
<keyword evidence="6" id="KW-0282">Flagellum</keyword>
<evidence type="ECO:0000256" key="2">
    <source>
        <dbReference type="ARBA" id="ARBA00023143"/>
    </source>
</evidence>
<dbReference type="Proteomes" id="UP001156215">
    <property type="component" value="Chromosome"/>
</dbReference>
<accession>A0A9E9LYG3</accession>
<dbReference type="PANTHER" id="PTHR42792:SF2">
    <property type="entry name" value="FLAGELLIN"/>
    <property type="match status" value="1"/>
</dbReference>
<evidence type="ECO:0000256" key="3">
    <source>
        <dbReference type="RuleBase" id="RU362073"/>
    </source>
</evidence>
<evidence type="ECO:0000259" key="5">
    <source>
        <dbReference type="Pfam" id="PF00700"/>
    </source>
</evidence>
<dbReference type="Gene3D" id="2.30.220.10">
    <property type="entry name" value="f41 fragment of flagellin, C-terminal domain"/>
    <property type="match status" value="1"/>
</dbReference>
<dbReference type="Gene3D" id="6.10.280.190">
    <property type="match status" value="1"/>
</dbReference>
<dbReference type="SUPFAM" id="SSF64518">
    <property type="entry name" value="Phase 1 flagellin"/>
    <property type="match status" value="1"/>
</dbReference>
<dbReference type="EMBL" id="CP098242">
    <property type="protein sequence ID" value="WAW09543.1"/>
    <property type="molecule type" value="Genomic_DNA"/>
</dbReference>
<dbReference type="Gene3D" id="1.20.1330.10">
    <property type="entry name" value="f41 fragment of flagellin, N-terminal domain"/>
    <property type="match status" value="1"/>
</dbReference>
<dbReference type="InterPro" id="IPR046358">
    <property type="entry name" value="Flagellin_C"/>
</dbReference>
<comment type="similarity">
    <text evidence="1 3">Belongs to the bacterial flagellin family.</text>
</comment>
<evidence type="ECO:0000256" key="1">
    <source>
        <dbReference type="ARBA" id="ARBA00005709"/>
    </source>
</evidence>
<dbReference type="AlphaFoldDB" id="A0A9E9LYG3"/>
<evidence type="ECO:0000313" key="7">
    <source>
        <dbReference type="Proteomes" id="UP001156215"/>
    </source>
</evidence>